<dbReference type="RefSeq" id="XP_009855549.1">
    <property type="nucleotide sequence ID" value="XM_009857247.1"/>
</dbReference>
<dbReference type="EMBL" id="GL891382">
    <property type="protein sequence ID" value="EGO51906.1"/>
    <property type="molecule type" value="Genomic_DNA"/>
</dbReference>
<reference evidence="3" key="1">
    <citation type="journal article" date="2011" name="Genetics">
        <title>Massive changes in genome architecture accompany the transition to self-fertility in the filamentous fungus Neurospora tetrasperma.</title>
        <authorList>
            <person name="Ellison C.E."/>
            <person name="Stajich J.E."/>
            <person name="Jacobson D.J."/>
            <person name="Natvig D.O."/>
            <person name="Lapidus A."/>
            <person name="Foster B."/>
            <person name="Aerts A."/>
            <person name="Riley R."/>
            <person name="Lindquist E.A."/>
            <person name="Grigoriev I.V."/>
            <person name="Taylor J.W."/>
        </authorList>
    </citation>
    <scope>NUCLEOTIDE SEQUENCE [LARGE SCALE GENOMIC DNA]</scope>
    <source>
        <strain evidence="3">FGSC 2508 / P0657</strain>
    </source>
</reference>
<feature type="region of interest" description="Disordered" evidence="1">
    <location>
        <begin position="1"/>
        <end position="32"/>
    </location>
</feature>
<feature type="compositionally biased region" description="Pro residues" evidence="1">
    <location>
        <begin position="23"/>
        <end position="32"/>
    </location>
</feature>
<feature type="compositionally biased region" description="Basic and acidic residues" evidence="1">
    <location>
        <begin position="497"/>
        <end position="523"/>
    </location>
</feature>
<protein>
    <submittedName>
        <fullName evidence="2">Uncharacterized protein</fullName>
    </submittedName>
</protein>
<evidence type="ECO:0000313" key="3">
    <source>
        <dbReference type="Proteomes" id="UP000008065"/>
    </source>
</evidence>
<evidence type="ECO:0000313" key="2">
    <source>
        <dbReference type="EMBL" id="EGO51906.1"/>
    </source>
</evidence>
<dbReference type="KEGG" id="nte:NEUTE1DRAFT54545"/>
<feature type="region of interest" description="Disordered" evidence="1">
    <location>
        <begin position="206"/>
        <end position="239"/>
    </location>
</feature>
<dbReference type="Proteomes" id="UP000008065">
    <property type="component" value="Unassembled WGS sequence"/>
</dbReference>
<feature type="compositionally biased region" description="Polar residues" evidence="1">
    <location>
        <begin position="1"/>
        <end position="17"/>
    </location>
</feature>
<evidence type="ECO:0000256" key="1">
    <source>
        <dbReference type="SAM" id="MobiDB-lite"/>
    </source>
</evidence>
<keyword evidence="3" id="KW-1185">Reference proteome</keyword>
<dbReference type="OrthoDB" id="336321at2759"/>
<accession>F8N4R9</accession>
<feature type="region of interest" description="Disordered" evidence="1">
    <location>
        <begin position="297"/>
        <end position="326"/>
    </location>
</feature>
<dbReference type="InterPro" id="IPR027417">
    <property type="entry name" value="P-loop_NTPase"/>
</dbReference>
<feature type="compositionally biased region" description="Basic and acidic residues" evidence="1">
    <location>
        <begin position="228"/>
        <end position="239"/>
    </location>
</feature>
<name>F8N4R9_NEUT8</name>
<organism evidence="2 3">
    <name type="scientific">Neurospora tetrasperma (strain FGSC 2508 / ATCC MYA-4615 / P0657)</name>
    <dbReference type="NCBI Taxonomy" id="510951"/>
    <lineage>
        <taxon>Eukaryota</taxon>
        <taxon>Fungi</taxon>
        <taxon>Dikarya</taxon>
        <taxon>Ascomycota</taxon>
        <taxon>Pezizomycotina</taxon>
        <taxon>Sordariomycetes</taxon>
        <taxon>Sordariomycetidae</taxon>
        <taxon>Sordariales</taxon>
        <taxon>Sordariaceae</taxon>
        <taxon>Neurospora</taxon>
    </lineage>
</organism>
<dbReference type="GeneID" id="20828437"/>
<dbReference type="Gene3D" id="3.40.50.300">
    <property type="entry name" value="P-loop containing nucleotide triphosphate hydrolases"/>
    <property type="match status" value="1"/>
</dbReference>
<sequence>MTTIPKPTSIRKNSNRNASHPSHLPPTPPTLHPLPASLLLSQDPRLSRLQTHDRNDFFSTGCRELDSHVLLNAGLNGGGGGGGLGGFEGGCVVGLSCEEEETIGLAIGLQVVARMLLMSSSSSSSSSSGSKAKAMIISTLSTTSLLPRLRLALVSEARVLQGNVGNAHHHQVDRGVIKSCLERVLVARVFDAEGLREVLRELEEVEQQQTVVSHSDGNEAGRGGGGETGEKRTEQSKEDGLLPDLIIITNTSHLLNTLFTRNKTGSDRSAAHNSAVQLSDQIRGLSRRGPLVMMLNSTTSPTSSSSSFNTNSISMFDDDNNNNKGPKQPDLSIMRSIFNPPPPPPPLASMEAAAPGYMGGLVGGHTAGAPSAASYRGGGYGGRGGGYGKNHSTHLHPHQAQTQSAAAAAAAVTAASRRNKPSYGMVFSQMLDLHLLCTKIPRGRTRHGGGAYGGGGYGGYGGGYVWAVEVLLDELGVYEGLDVVLDKVSREGGGGGGEEKEKEGQGEQQEGGRRKEGVREEKRKGKGLTRRSREQRWGAVEIEEGSGRVVDAFR</sequence>
<dbReference type="HOGENOM" id="CLU_029865_0_0_1"/>
<proteinExistence type="predicted"/>
<feature type="compositionally biased region" description="Low complexity" evidence="1">
    <location>
        <begin position="297"/>
        <end position="314"/>
    </location>
</feature>
<dbReference type="VEuPathDB" id="FungiDB:NEUTE1DRAFT_54545"/>
<gene>
    <name evidence="2" type="ORF">NEUTE1DRAFT_54545</name>
</gene>
<dbReference type="AlphaFoldDB" id="F8N4R9"/>
<feature type="region of interest" description="Disordered" evidence="1">
    <location>
        <begin position="489"/>
        <end position="537"/>
    </location>
</feature>